<dbReference type="RefSeq" id="WP_184090491.1">
    <property type="nucleotide sequence ID" value="NZ_AP023367.1"/>
</dbReference>
<evidence type="ECO:0000313" key="2">
    <source>
        <dbReference type="Proteomes" id="UP000515561"/>
    </source>
</evidence>
<dbReference type="Pfam" id="PF01370">
    <property type="entry name" value="Epimerase"/>
    <property type="match status" value="1"/>
</dbReference>
<dbReference type="Proteomes" id="UP000515561">
    <property type="component" value="Chromosome"/>
</dbReference>
<dbReference type="AlphaFoldDB" id="A0A6S6QS03"/>
<dbReference type="PANTHER" id="PTHR43245">
    <property type="entry name" value="BIFUNCTIONAL POLYMYXIN RESISTANCE PROTEIN ARNA"/>
    <property type="match status" value="1"/>
</dbReference>
<keyword evidence="2" id="KW-1185">Reference proteome</keyword>
<dbReference type="PRINTS" id="PR01713">
    <property type="entry name" value="NUCEPIMERASE"/>
</dbReference>
<dbReference type="InterPro" id="IPR036291">
    <property type="entry name" value="NAD(P)-bd_dom_sf"/>
</dbReference>
<dbReference type="InterPro" id="IPR001509">
    <property type="entry name" value="Epimerase_deHydtase"/>
</dbReference>
<proteinExistence type="predicted"/>
<protein>
    <submittedName>
        <fullName evidence="1">Epimerase</fullName>
    </submittedName>
</protein>
<dbReference type="Gene3D" id="3.40.50.720">
    <property type="entry name" value="NAD(P)-binding Rossmann-like Domain"/>
    <property type="match status" value="1"/>
</dbReference>
<name>A0A6S6QS03_9FIRM</name>
<dbReference type="InterPro" id="IPR050177">
    <property type="entry name" value="Lipid_A_modif_metabolic_enz"/>
</dbReference>
<gene>
    <name evidence="1" type="ORF">acsn021_09530</name>
</gene>
<sequence length="307" mass="34719">MKTCLVLGAGGFIGKNLCKQLSKKYRIVAYDIFRSSDLEGIDNLEMVKGNYIETQDFTEILTGVDIVFHLISTTIPSEDTDNIEREIIENVVPTVRLLNNMVKCGVKDIIFFSSGGTIYGETGNHINQVSDKLNPICSYGVQKKTIESYLEFFGRCHDINYKIVRISNPYGIGQDPTKPQGVIPIFIYKLLNNEPITVYGDGNNERDYIYMDDLIDALLKVSEYNGEQHIFNVGSGKAHTLHDIIDIIIQKSGMNFTNIIYKDIRKCDVSKTLLDIGETESELNWVPQVDIEMGISKVLDYYSIRNI</sequence>
<reference evidence="1 2" key="1">
    <citation type="journal article" date="2016" name="Int. J. Syst. Evol. Microbiol.">
        <title>Descriptions of Anaerotaenia torta gen. nov., sp. nov. and Anaerocolumna cellulosilytica gen. nov., sp. nov. isolated from a methanogenic reactor of cattle waste.</title>
        <authorList>
            <person name="Uek A."/>
            <person name="Ohtaki Y."/>
            <person name="Kaku N."/>
            <person name="Ueki K."/>
        </authorList>
    </citation>
    <scope>NUCLEOTIDE SEQUENCE [LARGE SCALE GENOMIC DNA]</scope>
    <source>
        <strain evidence="1 2">SN021</strain>
    </source>
</reference>
<dbReference type="EMBL" id="AP023367">
    <property type="protein sequence ID" value="BCJ93384.1"/>
    <property type="molecule type" value="Genomic_DNA"/>
</dbReference>
<dbReference type="PANTHER" id="PTHR43245:SF59">
    <property type="entry name" value="UDP-GLUCOSE EPIMERASE"/>
    <property type="match status" value="1"/>
</dbReference>
<dbReference type="KEGG" id="acel:acsn021_09530"/>
<dbReference type="SUPFAM" id="SSF51735">
    <property type="entry name" value="NAD(P)-binding Rossmann-fold domains"/>
    <property type="match status" value="1"/>
</dbReference>
<accession>A0A6S6QS03</accession>
<organism evidence="1 2">
    <name type="scientific">Anaerocolumna cellulosilytica</name>
    <dbReference type="NCBI Taxonomy" id="433286"/>
    <lineage>
        <taxon>Bacteria</taxon>
        <taxon>Bacillati</taxon>
        <taxon>Bacillota</taxon>
        <taxon>Clostridia</taxon>
        <taxon>Lachnospirales</taxon>
        <taxon>Lachnospiraceae</taxon>
        <taxon>Anaerocolumna</taxon>
    </lineage>
</organism>
<evidence type="ECO:0000313" key="1">
    <source>
        <dbReference type="EMBL" id="BCJ93384.1"/>
    </source>
</evidence>